<dbReference type="PANTHER" id="PTHR42847:SF4">
    <property type="entry name" value="ALKANESULFONATE MONOOXYGENASE-RELATED"/>
    <property type="match status" value="1"/>
</dbReference>
<protein>
    <submittedName>
        <fullName evidence="7">LLM class flavin-dependent oxidoreductase</fullName>
    </submittedName>
</protein>
<keyword evidence="4" id="KW-0503">Monooxygenase</keyword>
<keyword evidence="3" id="KW-0560">Oxidoreductase</keyword>
<dbReference type="InterPro" id="IPR011251">
    <property type="entry name" value="Luciferase-like_dom"/>
</dbReference>
<name>A0A6G8Q1R7_9ACTN</name>
<dbReference type="GO" id="GO:0008726">
    <property type="term" value="F:alkanesulfonate monooxygenase activity"/>
    <property type="evidence" value="ECO:0007669"/>
    <property type="project" value="TreeGrafter"/>
</dbReference>
<evidence type="ECO:0000256" key="2">
    <source>
        <dbReference type="ARBA" id="ARBA00022643"/>
    </source>
</evidence>
<dbReference type="InterPro" id="IPR036661">
    <property type="entry name" value="Luciferase-like_sf"/>
</dbReference>
<dbReference type="KEGG" id="rmar:GBA65_19615"/>
<dbReference type="GO" id="GO:0046306">
    <property type="term" value="P:alkanesulfonate catabolic process"/>
    <property type="evidence" value="ECO:0007669"/>
    <property type="project" value="TreeGrafter"/>
</dbReference>
<accession>A0A6G8Q1R7</accession>
<dbReference type="Proteomes" id="UP000502706">
    <property type="component" value="Chromosome"/>
</dbReference>
<dbReference type="SUPFAM" id="SSF51679">
    <property type="entry name" value="Bacterial luciferase-like"/>
    <property type="match status" value="1"/>
</dbReference>
<dbReference type="PANTHER" id="PTHR42847">
    <property type="entry name" value="ALKANESULFONATE MONOOXYGENASE"/>
    <property type="match status" value="1"/>
</dbReference>
<feature type="domain" description="Luciferase-like" evidence="6">
    <location>
        <begin position="8"/>
        <end position="246"/>
    </location>
</feature>
<dbReference type="Gene3D" id="3.20.20.30">
    <property type="entry name" value="Luciferase-like domain"/>
    <property type="match status" value="1"/>
</dbReference>
<dbReference type="InterPro" id="IPR050172">
    <property type="entry name" value="SsuD_RutA_monooxygenase"/>
</dbReference>
<feature type="region of interest" description="Disordered" evidence="5">
    <location>
        <begin position="255"/>
        <end position="279"/>
    </location>
</feature>
<dbReference type="RefSeq" id="WP_166398030.1">
    <property type="nucleotide sequence ID" value="NZ_CP045121.1"/>
</dbReference>
<evidence type="ECO:0000256" key="4">
    <source>
        <dbReference type="ARBA" id="ARBA00023033"/>
    </source>
</evidence>
<evidence type="ECO:0000259" key="6">
    <source>
        <dbReference type="Pfam" id="PF00296"/>
    </source>
</evidence>
<reference evidence="7 8" key="1">
    <citation type="submission" date="2019-10" db="EMBL/GenBank/DDBJ databases">
        <title>Rubrobacter sp nov SCSIO 52915 isolated from a deep-sea sediment in the South China Sea.</title>
        <authorList>
            <person name="Chen R.W."/>
        </authorList>
    </citation>
    <scope>NUCLEOTIDE SEQUENCE [LARGE SCALE GENOMIC DNA]</scope>
    <source>
        <strain evidence="7 8">SCSIO 52915</strain>
    </source>
</reference>
<evidence type="ECO:0000256" key="1">
    <source>
        <dbReference type="ARBA" id="ARBA00022630"/>
    </source>
</evidence>
<gene>
    <name evidence="7" type="ORF">GBA65_19615</name>
</gene>
<keyword evidence="8" id="KW-1185">Reference proteome</keyword>
<dbReference type="Pfam" id="PF00296">
    <property type="entry name" value="Bac_luciferase"/>
    <property type="match status" value="1"/>
</dbReference>
<dbReference type="EMBL" id="CP045121">
    <property type="protein sequence ID" value="QIN80360.1"/>
    <property type="molecule type" value="Genomic_DNA"/>
</dbReference>
<dbReference type="AlphaFoldDB" id="A0A6G8Q1R7"/>
<keyword evidence="1" id="KW-0285">Flavoprotein</keyword>
<evidence type="ECO:0000256" key="5">
    <source>
        <dbReference type="SAM" id="MobiDB-lite"/>
    </source>
</evidence>
<proteinExistence type="predicted"/>
<keyword evidence="2" id="KW-0288">FMN</keyword>
<evidence type="ECO:0000313" key="7">
    <source>
        <dbReference type="EMBL" id="QIN80360.1"/>
    </source>
</evidence>
<organism evidence="7 8">
    <name type="scientific">Rubrobacter marinus</name>
    <dbReference type="NCBI Taxonomy" id="2653852"/>
    <lineage>
        <taxon>Bacteria</taxon>
        <taxon>Bacillati</taxon>
        <taxon>Actinomycetota</taxon>
        <taxon>Rubrobacteria</taxon>
        <taxon>Rubrobacterales</taxon>
        <taxon>Rubrobacteraceae</taxon>
        <taxon>Rubrobacter</taxon>
    </lineage>
</organism>
<evidence type="ECO:0000313" key="8">
    <source>
        <dbReference type="Proteomes" id="UP000502706"/>
    </source>
</evidence>
<evidence type="ECO:0000256" key="3">
    <source>
        <dbReference type="ARBA" id="ARBA00023002"/>
    </source>
</evidence>
<sequence>MRYGFIVTSGDPRTVARLAGEAEEAGWDGVFYWDAISVGEGMEIYDPWVVMATMAMETERVRLGAILTPPARRRPWKLAREAATLDHLSGGRLVMPVGLGALDDGGFAKVGEPTDRKVRAGRLDESLRILTGLWSGEPFSFEGEHYRIEEMIFRPPPVQRPRVPIWPVAAWPSRKSMDRALRYDGLLAAKVGGSAEEPGLTPQDVREMMAYVGENRSQDTPFEIVCEGETPGDDPDRAASAVRPLSEAGATWWIEAPWSPPNEPDDLRRRIAQGPPRVA</sequence>